<feature type="domain" description="Methyltransferase" evidence="3">
    <location>
        <begin position="41"/>
        <end position="144"/>
    </location>
</feature>
<gene>
    <name evidence="4" type="ORF">MAM_08145</name>
</gene>
<dbReference type="InterPro" id="IPR029063">
    <property type="entry name" value="SAM-dependent_MTases_sf"/>
</dbReference>
<comment type="caution">
    <text evidence="4">The sequence shown here is derived from an EMBL/GenBank/DDBJ whole genome shotgun (WGS) entry which is preliminary data.</text>
</comment>
<dbReference type="Proteomes" id="UP000030816">
    <property type="component" value="Unassembled WGS sequence"/>
</dbReference>
<dbReference type="STRING" id="1081103.A0A0B2WDR1"/>
<dbReference type="GO" id="GO:0008168">
    <property type="term" value="F:methyltransferase activity"/>
    <property type="evidence" value="ECO:0007669"/>
    <property type="project" value="UniProtKB-KW"/>
</dbReference>
<dbReference type="EMBL" id="AZHE01000044">
    <property type="protein sequence ID" value="KHN94016.1"/>
    <property type="molecule type" value="Genomic_DNA"/>
</dbReference>
<dbReference type="GeneID" id="63742600"/>
<dbReference type="Pfam" id="PF13649">
    <property type="entry name" value="Methyltransf_25"/>
    <property type="match status" value="1"/>
</dbReference>
<keyword evidence="5" id="KW-1185">Reference proteome</keyword>
<evidence type="ECO:0000313" key="4">
    <source>
        <dbReference type="EMBL" id="KHN94016.1"/>
    </source>
</evidence>
<protein>
    <recommendedName>
        <fullName evidence="3">Methyltransferase domain-containing protein</fullName>
    </recommendedName>
</protein>
<dbReference type="PANTHER" id="PTHR43861:SF1">
    <property type="entry name" value="TRANS-ACONITATE 2-METHYLTRANSFERASE"/>
    <property type="match status" value="1"/>
</dbReference>
<dbReference type="Gene3D" id="3.40.50.150">
    <property type="entry name" value="Vaccinia Virus protein VP39"/>
    <property type="match status" value="1"/>
</dbReference>
<organism evidence="4 5">
    <name type="scientific">Metarhizium album (strain ARSEF 1941)</name>
    <dbReference type="NCBI Taxonomy" id="1081103"/>
    <lineage>
        <taxon>Eukaryota</taxon>
        <taxon>Fungi</taxon>
        <taxon>Dikarya</taxon>
        <taxon>Ascomycota</taxon>
        <taxon>Pezizomycotina</taxon>
        <taxon>Sordariomycetes</taxon>
        <taxon>Hypocreomycetidae</taxon>
        <taxon>Hypocreales</taxon>
        <taxon>Clavicipitaceae</taxon>
        <taxon>Metarhizium</taxon>
    </lineage>
</organism>
<dbReference type="HOGENOM" id="CLU_049749_3_1_1"/>
<dbReference type="CDD" id="cd02440">
    <property type="entry name" value="AdoMet_MTases"/>
    <property type="match status" value="1"/>
</dbReference>
<dbReference type="InterPro" id="IPR041698">
    <property type="entry name" value="Methyltransf_25"/>
</dbReference>
<reference evidence="4 5" key="1">
    <citation type="journal article" date="2014" name="Proc. Natl. Acad. Sci. U.S.A.">
        <title>Trajectory and genomic determinants of fungal-pathogen speciation and host adaptation.</title>
        <authorList>
            <person name="Hu X."/>
            <person name="Xiao G."/>
            <person name="Zheng P."/>
            <person name="Shang Y."/>
            <person name="Su Y."/>
            <person name="Zhang X."/>
            <person name="Liu X."/>
            <person name="Zhan S."/>
            <person name="St Leger R.J."/>
            <person name="Wang C."/>
        </authorList>
    </citation>
    <scope>NUCLEOTIDE SEQUENCE [LARGE SCALE GENOMIC DNA]</scope>
    <source>
        <strain evidence="4 5">ARSEF 1941</strain>
    </source>
</reference>
<dbReference type="GO" id="GO:0032259">
    <property type="term" value="P:methylation"/>
    <property type="evidence" value="ECO:0007669"/>
    <property type="project" value="UniProtKB-KW"/>
</dbReference>
<dbReference type="PANTHER" id="PTHR43861">
    <property type="entry name" value="TRANS-ACONITATE 2-METHYLTRANSFERASE-RELATED"/>
    <property type="match status" value="1"/>
</dbReference>
<dbReference type="OrthoDB" id="3647at2759"/>
<keyword evidence="2" id="KW-0808">Transferase</keyword>
<dbReference type="SUPFAM" id="SSF53335">
    <property type="entry name" value="S-adenosyl-L-methionine-dependent methyltransferases"/>
    <property type="match status" value="1"/>
</dbReference>
<dbReference type="AlphaFoldDB" id="A0A0B2WDR1"/>
<sequence>MTQYDSVGSLYLNVCELLFKQTELAIVERVIRPLLRPDDKIVEFACGTGFYTKRLLSWTASPLTAMDISPVMLGIASQSLSREVASGRVRFTLGDGASKTSYAPDQSIGFFDRAFASWFLNYARSRSELVAMFATVALNLADDGVLAAVMPHPTEDLAARKSAYSQCPLDRTWPRLDYVQELGDGSGWTSRVHLENMSLETTHMKKSVYEAAAREGGFRGKLEWRGEGLEETGFGEKWIQQFNLTAEEYRIQKENPMLGLLMVWKS</sequence>
<evidence type="ECO:0000313" key="5">
    <source>
        <dbReference type="Proteomes" id="UP000030816"/>
    </source>
</evidence>
<proteinExistence type="predicted"/>
<evidence type="ECO:0000259" key="3">
    <source>
        <dbReference type="Pfam" id="PF13649"/>
    </source>
</evidence>
<evidence type="ECO:0000256" key="1">
    <source>
        <dbReference type="ARBA" id="ARBA00022603"/>
    </source>
</evidence>
<accession>A0A0B2WDR1</accession>
<evidence type="ECO:0000256" key="2">
    <source>
        <dbReference type="ARBA" id="ARBA00022679"/>
    </source>
</evidence>
<keyword evidence="1" id="KW-0489">Methyltransferase</keyword>
<name>A0A0B2WDR1_METAS</name>
<dbReference type="RefSeq" id="XP_040675082.1">
    <property type="nucleotide sequence ID" value="XM_040826943.1"/>
</dbReference>